<protein>
    <submittedName>
        <fullName evidence="1">Uncharacterized protein</fullName>
    </submittedName>
</protein>
<reference evidence="1 2" key="1">
    <citation type="submission" date="2014-04" db="EMBL/GenBank/DDBJ databases">
        <authorList>
            <consortium name="DOE Joint Genome Institute"/>
            <person name="Kuo A."/>
            <person name="Tarkka M."/>
            <person name="Buscot F."/>
            <person name="Kohler A."/>
            <person name="Nagy L.G."/>
            <person name="Floudas D."/>
            <person name="Copeland A."/>
            <person name="Barry K.W."/>
            <person name="Cichocki N."/>
            <person name="Veneault-Fourrey C."/>
            <person name="LaButti K."/>
            <person name="Lindquist E.A."/>
            <person name="Lipzen A."/>
            <person name="Lundell T."/>
            <person name="Morin E."/>
            <person name="Murat C."/>
            <person name="Sun H."/>
            <person name="Tunlid A."/>
            <person name="Henrissat B."/>
            <person name="Grigoriev I.V."/>
            <person name="Hibbett D.S."/>
            <person name="Martin F."/>
            <person name="Nordberg H.P."/>
            <person name="Cantor M.N."/>
            <person name="Hua S.X."/>
        </authorList>
    </citation>
    <scope>NUCLEOTIDE SEQUENCE [LARGE SCALE GENOMIC DNA]</scope>
    <source>
        <strain evidence="1 2">F 1598</strain>
    </source>
</reference>
<organism evidence="1 2">
    <name type="scientific">Piloderma croceum (strain F 1598)</name>
    <dbReference type="NCBI Taxonomy" id="765440"/>
    <lineage>
        <taxon>Eukaryota</taxon>
        <taxon>Fungi</taxon>
        <taxon>Dikarya</taxon>
        <taxon>Basidiomycota</taxon>
        <taxon>Agaricomycotina</taxon>
        <taxon>Agaricomycetes</taxon>
        <taxon>Agaricomycetidae</taxon>
        <taxon>Atheliales</taxon>
        <taxon>Atheliaceae</taxon>
        <taxon>Piloderma</taxon>
    </lineage>
</organism>
<dbReference type="AlphaFoldDB" id="A0A0C3FAX6"/>
<dbReference type="Proteomes" id="UP000054166">
    <property type="component" value="Unassembled WGS sequence"/>
</dbReference>
<dbReference type="EMBL" id="KN833030">
    <property type="protein sequence ID" value="KIM76881.1"/>
    <property type="molecule type" value="Genomic_DNA"/>
</dbReference>
<proteinExistence type="predicted"/>
<sequence>MFVTVLGLESVYPSRLPASASTALAANSYAPLKIKARDVSYPADDLSKHEFQSSGSSNFGLTKIDD</sequence>
<gene>
    <name evidence="1" type="ORF">PILCRDRAFT_825881</name>
</gene>
<name>A0A0C3FAX6_PILCF</name>
<accession>A0A0C3FAX6</accession>
<evidence type="ECO:0000313" key="1">
    <source>
        <dbReference type="EMBL" id="KIM76881.1"/>
    </source>
</evidence>
<evidence type="ECO:0000313" key="2">
    <source>
        <dbReference type="Proteomes" id="UP000054166"/>
    </source>
</evidence>
<dbReference type="InParanoid" id="A0A0C3FAX6"/>
<reference evidence="2" key="2">
    <citation type="submission" date="2015-01" db="EMBL/GenBank/DDBJ databases">
        <title>Evolutionary Origins and Diversification of the Mycorrhizal Mutualists.</title>
        <authorList>
            <consortium name="DOE Joint Genome Institute"/>
            <consortium name="Mycorrhizal Genomics Consortium"/>
            <person name="Kohler A."/>
            <person name="Kuo A."/>
            <person name="Nagy L.G."/>
            <person name="Floudas D."/>
            <person name="Copeland A."/>
            <person name="Barry K.W."/>
            <person name="Cichocki N."/>
            <person name="Veneault-Fourrey C."/>
            <person name="LaButti K."/>
            <person name="Lindquist E.A."/>
            <person name="Lipzen A."/>
            <person name="Lundell T."/>
            <person name="Morin E."/>
            <person name="Murat C."/>
            <person name="Riley R."/>
            <person name="Ohm R."/>
            <person name="Sun H."/>
            <person name="Tunlid A."/>
            <person name="Henrissat B."/>
            <person name="Grigoriev I.V."/>
            <person name="Hibbett D.S."/>
            <person name="Martin F."/>
        </authorList>
    </citation>
    <scope>NUCLEOTIDE SEQUENCE [LARGE SCALE GENOMIC DNA]</scope>
    <source>
        <strain evidence="2">F 1598</strain>
    </source>
</reference>
<dbReference type="HOGENOM" id="CLU_2832075_0_0_1"/>
<keyword evidence="2" id="KW-1185">Reference proteome</keyword>